<keyword evidence="2" id="KW-1185">Reference proteome</keyword>
<protein>
    <submittedName>
        <fullName evidence="1">Uncharacterized protein</fullName>
    </submittedName>
</protein>
<sequence length="253" mass="27545">MSKLKLANSKSFSILRSDLVNRQQSEFPLTAPSGRVDSESWLTTLEQSSGPEVVAELAAEFRSEQDYLGECNKNRLLAAAECFAHAAIRRRSASIKAKEGAALYEARTAEQAKKVGLTQQAPFLVSRHTVQRRRRGGAVIYVITVFVGRSSGRALSFLCPIPSYQKRLTSYQPFAGCAGGPGTKNESISVHGSCWPAAAQLFERNAAIHPIEATLKGGPQARGSTKEKVSALRKVLALAVKERARHSIQNEYS</sequence>
<accession>A0AA88UWR3</accession>
<dbReference type="Proteomes" id="UP001187471">
    <property type="component" value="Unassembled WGS sequence"/>
</dbReference>
<name>A0AA88UWR3_9ASTE</name>
<organism evidence="1 2">
    <name type="scientific">Escallonia rubra</name>
    <dbReference type="NCBI Taxonomy" id="112253"/>
    <lineage>
        <taxon>Eukaryota</taxon>
        <taxon>Viridiplantae</taxon>
        <taxon>Streptophyta</taxon>
        <taxon>Embryophyta</taxon>
        <taxon>Tracheophyta</taxon>
        <taxon>Spermatophyta</taxon>
        <taxon>Magnoliopsida</taxon>
        <taxon>eudicotyledons</taxon>
        <taxon>Gunneridae</taxon>
        <taxon>Pentapetalae</taxon>
        <taxon>asterids</taxon>
        <taxon>campanulids</taxon>
        <taxon>Escalloniales</taxon>
        <taxon>Escalloniaceae</taxon>
        <taxon>Escallonia</taxon>
    </lineage>
</organism>
<dbReference type="AlphaFoldDB" id="A0AA88UWR3"/>
<comment type="caution">
    <text evidence="1">The sequence shown here is derived from an EMBL/GenBank/DDBJ whole genome shotgun (WGS) entry which is preliminary data.</text>
</comment>
<evidence type="ECO:0000313" key="2">
    <source>
        <dbReference type="Proteomes" id="UP001187471"/>
    </source>
</evidence>
<evidence type="ECO:0000313" key="1">
    <source>
        <dbReference type="EMBL" id="KAK2995402.1"/>
    </source>
</evidence>
<reference evidence="1" key="1">
    <citation type="submission" date="2022-12" db="EMBL/GenBank/DDBJ databases">
        <title>Draft genome assemblies for two species of Escallonia (Escalloniales).</title>
        <authorList>
            <person name="Chanderbali A."/>
            <person name="Dervinis C."/>
            <person name="Anghel I."/>
            <person name="Soltis D."/>
            <person name="Soltis P."/>
            <person name="Zapata F."/>
        </authorList>
    </citation>
    <scope>NUCLEOTIDE SEQUENCE</scope>
    <source>
        <strain evidence="1">UCBG92.1500</strain>
        <tissue evidence="1">Leaf</tissue>
    </source>
</reference>
<dbReference type="EMBL" id="JAVXUO010000105">
    <property type="protein sequence ID" value="KAK2995402.1"/>
    <property type="molecule type" value="Genomic_DNA"/>
</dbReference>
<proteinExistence type="predicted"/>
<gene>
    <name evidence="1" type="ORF">RJ640_029034</name>
</gene>